<dbReference type="Proteomes" id="UP000656244">
    <property type="component" value="Unassembled WGS sequence"/>
</dbReference>
<organism evidence="1 2">
    <name type="scientific">Hyunsoonleella aquatilis</name>
    <dbReference type="NCBI Taxonomy" id="2762758"/>
    <lineage>
        <taxon>Bacteria</taxon>
        <taxon>Pseudomonadati</taxon>
        <taxon>Bacteroidota</taxon>
        <taxon>Flavobacteriia</taxon>
        <taxon>Flavobacteriales</taxon>
        <taxon>Flavobacteriaceae</taxon>
    </lineage>
</organism>
<dbReference type="InterPro" id="IPR027417">
    <property type="entry name" value="P-loop_NTPase"/>
</dbReference>
<dbReference type="EMBL" id="JACNMF010000008">
    <property type="protein sequence ID" value="MBC3760023.1"/>
    <property type="molecule type" value="Genomic_DNA"/>
</dbReference>
<gene>
    <name evidence="1" type="ORF">H7U19_16545</name>
</gene>
<accession>A0A923HB78</accession>
<sequence>MNEEITDRIEQYLELDTNYAIIINGDYGIGKTHYIKNELFPKISELKIPNSEKDETYIPILISLFGAKSIEDIQDQIFVELYPTLKKRGIKIVAGLGNTVLKYFGSNLKDFLNDTGTTSESLTDYSKILICIDDIDRKSKELDLKEVFGFVNNLVENHNGKIILIANEDELRKELNTDKDNYSLLREKVIGISVDFKTNVSSIFDEIIKSKYEQNNKPYFEFLSEYKSTIINRIEQNNDNLRNLLFFLEHFKIVFNKTNEYLSSESKFNSIKENVVSEILDFTLPISIEYKMGKLNSSTFEQIQDTYKGSFLDIDINSLLGEEQNEQEDYSYSEEFNNKYFSNTNHTRKTYFDSIFNYITGKDSFDISSLIEELNSIYKFENNTIPEREKIISKLNYWQCVDLKHSEYRSLTNSLLNYVDKGEFTLDQYPTVFHFATRFNNILNYNIEKLKKRFKRGISKGENNYKYITSLHFRLSVDRESEFYSDLTEIVKYCRDVNLNIKKNQIEKELTDLFELFTKDIDAFIEKVEEHNNEFMFTPFFTEFDFNKTWRRIKQLDNSKIVNFGFYLGGRYRVHIYEKLYPEKEFLISLKEKSEELIGNNKTTKLKTVALEFLNKKIDDCIKNFPV</sequence>
<dbReference type="RefSeq" id="WP_186563996.1">
    <property type="nucleotide sequence ID" value="NZ_JACNMF010000008.1"/>
</dbReference>
<protein>
    <recommendedName>
        <fullName evidence="3">KAP NTPase domain-containing protein</fullName>
    </recommendedName>
</protein>
<evidence type="ECO:0008006" key="3">
    <source>
        <dbReference type="Google" id="ProtNLM"/>
    </source>
</evidence>
<dbReference type="Gene3D" id="3.40.50.300">
    <property type="entry name" value="P-loop containing nucleotide triphosphate hydrolases"/>
    <property type="match status" value="1"/>
</dbReference>
<reference evidence="1" key="1">
    <citation type="submission" date="2020-08" db="EMBL/GenBank/DDBJ databases">
        <title>Hyunsoonleella sp. strain SJ7 genome sequencing and assembly.</title>
        <authorList>
            <person name="Kim I."/>
        </authorList>
    </citation>
    <scope>NUCLEOTIDE SEQUENCE</scope>
    <source>
        <strain evidence="1">SJ7</strain>
    </source>
</reference>
<comment type="caution">
    <text evidence="1">The sequence shown here is derived from an EMBL/GenBank/DDBJ whole genome shotgun (WGS) entry which is preliminary data.</text>
</comment>
<evidence type="ECO:0000313" key="1">
    <source>
        <dbReference type="EMBL" id="MBC3760023.1"/>
    </source>
</evidence>
<proteinExistence type="predicted"/>
<name>A0A923HB78_9FLAO</name>
<evidence type="ECO:0000313" key="2">
    <source>
        <dbReference type="Proteomes" id="UP000656244"/>
    </source>
</evidence>
<keyword evidence="2" id="KW-1185">Reference proteome</keyword>
<dbReference type="AlphaFoldDB" id="A0A923HB78"/>